<keyword evidence="2" id="KW-1185">Reference proteome</keyword>
<reference evidence="1 2" key="1">
    <citation type="submission" date="2018-04" db="EMBL/GenBank/DDBJ databases">
        <title>Genomic Encyclopedia of Archaeal and Bacterial Type Strains, Phase II (KMG-II): from individual species to whole genera.</title>
        <authorList>
            <person name="Goeker M."/>
        </authorList>
    </citation>
    <scope>NUCLEOTIDE SEQUENCE [LARGE SCALE GENOMIC DNA]</scope>
    <source>
        <strain evidence="1 2">DSM 45169</strain>
    </source>
</reference>
<proteinExistence type="predicted"/>
<dbReference type="EMBL" id="PZZP01000005">
    <property type="protein sequence ID" value="PTM52706.1"/>
    <property type="molecule type" value="Genomic_DNA"/>
</dbReference>
<dbReference type="RefSeq" id="WP_107728655.1">
    <property type="nucleotide sequence ID" value="NZ_PZZP01000005.1"/>
</dbReference>
<gene>
    <name evidence="1" type="ORF">C8J48_3699</name>
</gene>
<dbReference type="Gene3D" id="3.40.50.300">
    <property type="entry name" value="P-loop containing nucleotide triphosphate hydrolases"/>
    <property type="match status" value="1"/>
</dbReference>
<organism evidence="1 2">
    <name type="scientific">Desmospora activa DSM 45169</name>
    <dbReference type="NCBI Taxonomy" id="1121389"/>
    <lineage>
        <taxon>Bacteria</taxon>
        <taxon>Bacillati</taxon>
        <taxon>Bacillota</taxon>
        <taxon>Bacilli</taxon>
        <taxon>Bacillales</taxon>
        <taxon>Thermoactinomycetaceae</taxon>
        <taxon>Desmospora</taxon>
    </lineage>
</organism>
<dbReference type="Proteomes" id="UP000241639">
    <property type="component" value="Unassembled WGS sequence"/>
</dbReference>
<comment type="caution">
    <text evidence="1">The sequence shown here is derived from an EMBL/GenBank/DDBJ whole genome shotgun (WGS) entry which is preliminary data.</text>
</comment>
<evidence type="ECO:0000313" key="1">
    <source>
        <dbReference type="EMBL" id="PTM52706.1"/>
    </source>
</evidence>
<dbReference type="AlphaFoldDB" id="A0A2T4YZT1"/>
<dbReference type="InterPro" id="IPR027417">
    <property type="entry name" value="P-loop_NTPase"/>
</dbReference>
<accession>A0A2T4YZT1</accession>
<evidence type="ECO:0000313" key="2">
    <source>
        <dbReference type="Proteomes" id="UP000241639"/>
    </source>
</evidence>
<sequence length="244" mass="28608">MFRNGIGWLKEVMGDSSEKEPIIEGGMTKQEEAVLTEKHSESRFQQNPNEVVVGKGGKTTYLIQEVRRAEKWLDRVFVFDLDNEFAALSDANRIDTTKIDLNHKINIINLSDQKDREAFMLKMMDQVESAVFSSRYEKTGVYIDGLEQFPDPLFERLYDISKRIRMYKGFLCVTSRMVPNPTDAFGRLFWNAKYFSLFTLTLESTDRLEKEELIQSDEAERLIERRKNDSFLQIAGNQRYWRKV</sequence>
<protein>
    <submittedName>
        <fullName evidence="1">Uncharacterized protein</fullName>
    </submittedName>
</protein>
<name>A0A2T4YZT1_9BACL</name>